<protein>
    <submittedName>
        <fullName evidence="1">Uncharacterized protein</fullName>
    </submittedName>
</protein>
<gene>
    <name evidence="1" type="ORF">PanWU01x14_324300</name>
</gene>
<accession>A0A2P5AK59</accession>
<keyword evidence="2" id="KW-1185">Reference proteome</keyword>
<evidence type="ECO:0000313" key="2">
    <source>
        <dbReference type="Proteomes" id="UP000237105"/>
    </source>
</evidence>
<reference evidence="2" key="1">
    <citation type="submission" date="2016-06" db="EMBL/GenBank/DDBJ databases">
        <title>Parallel loss of symbiosis genes in relatives of nitrogen-fixing non-legume Parasponia.</title>
        <authorList>
            <person name="Van Velzen R."/>
            <person name="Holmer R."/>
            <person name="Bu F."/>
            <person name="Rutten L."/>
            <person name="Van Zeijl A."/>
            <person name="Liu W."/>
            <person name="Santuari L."/>
            <person name="Cao Q."/>
            <person name="Sharma T."/>
            <person name="Shen D."/>
            <person name="Roswanjaya Y."/>
            <person name="Wardhani T."/>
            <person name="Kalhor M.S."/>
            <person name="Jansen J."/>
            <person name="Van den Hoogen J."/>
            <person name="Gungor B."/>
            <person name="Hartog M."/>
            <person name="Hontelez J."/>
            <person name="Verver J."/>
            <person name="Yang W.-C."/>
            <person name="Schijlen E."/>
            <person name="Repin R."/>
            <person name="Schilthuizen M."/>
            <person name="Schranz E."/>
            <person name="Heidstra R."/>
            <person name="Miyata K."/>
            <person name="Fedorova E."/>
            <person name="Kohlen W."/>
            <person name="Bisseling T."/>
            <person name="Smit S."/>
            <person name="Geurts R."/>
        </authorList>
    </citation>
    <scope>NUCLEOTIDE SEQUENCE [LARGE SCALE GENOMIC DNA]</scope>
    <source>
        <strain evidence="2">cv. WU1-14</strain>
    </source>
</reference>
<dbReference type="AlphaFoldDB" id="A0A2P5AK59"/>
<comment type="caution">
    <text evidence="1">The sequence shown here is derived from an EMBL/GenBank/DDBJ whole genome shotgun (WGS) entry which is preliminary data.</text>
</comment>
<name>A0A2P5AK59_PARAD</name>
<sequence>MSCRGWTSSIFTVDHPHDLSIKVAVVDGVVPEVCVELAVPVPILHMLRDARFGWVLENAPVSVLEIDHVDRRVELVLGQRITGRLPPLASLQTVSDGDFQIQGRPLAR</sequence>
<organism evidence="1 2">
    <name type="scientific">Parasponia andersonii</name>
    <name type="common">Sponia andersonii</name>
    <dbReference type="NCBI Taxonomy" id="3476"/>
    <lineage>
        <taxon>Eukaryota</taxon>
        <taxon>Viridiplantae</taxon>
        <taxon>Streptophyta</taxon>
        <taxon>Embryophyta</taxon>
        <taxon>Tracheophyta</taxon>
        <taxon>Spermatophyta</taxon>
        <taxon>Magnoliopsida</taxon>
        <taxon>eudicotyledons</taxon>
        <taxon>Gunneridae</taxon>
        <taxon>Pentapetalae</taxon>
        <taxon>rosids</taxon>
        <taxon>fabids</taxon>
        <taxon>Rosales</taxon>
        <taxon>Cannabaceae</taxon>
        <taxon>Parasponia</taxon>
    </lineage>
</organism>
<dbReference type="EMBL" id="JXTB01000548">
    <property type="protein sequence ID" value="PON36935.1"/>
    <property type="molecule type" value="Genomic_DNA"/>
</dbReference>
<evidence type="ECO:0000313" key="1">
    <source>
        <dbReference type="EMBL" id="PON36935.1"/>
    </source>
</evidence>
<proteinExistence type="predicted"/>
<dbReference type="Proteomes" id="UP000237105">
    <property type="component" value="Unassembled WGS sequence"/>
</dbReference>